<accession>A0A4P9YGA1</accession>
<evidence type="ECO:0000313" key="1">
    <source>
        <dbReference type="EMBL" id="RKP18517.1"/>
    </source>
</evidence>
<dbReference type="EMBL" id="ML005436">
    <property type="protein sequence ID" value="RKP18517.1"/>
    <property type="molecule type" value="Genomic_DNA"/>
</dbReference>
<reference evidence="2" key="1">
    <citation type="journal article" date="2018" name="Nat. Microbiol.">
        <title>Leveraging single-cell genomics to expand the fungal tree of life.</title>
        <authorList>
            <person name="Ahrendt S.R."/>
            <person name="Quandt C.A."/>
            <person name="Ciobanu D."/>
            <person name="Clum A."/>
            <person name="Salamov A."/>
            <person name="Andreopoulos B."/>
            <person name="Cheng J.F."/>
            <person name="Woyke T."/>
            <person name="Pelin A."/>
            <person name="Henrissat B."/>
            <person name="Reynolds N.K."/>
            <person name="Benny G.L."/>
            <person name="Smith M.E."/>
            <person name="James T.Y."/>
            <person name="Grigoriev I.V."/>
        </authorList>
    </citation>
    <scope>NUCLEOTIDE SEQUENCE [LARGE SCALE GENOMIC DNA]</scope>
    <source>
        <strain evidence="2">CSF55</strain>
    </source>
</reference>
<name>A0A4P9YGA1_ROZAC</name>
<gene>
    <name evidence="1" type="ORF">ROZALSC1DRAFT_15087</name>
</gene>
<feature type="non-terminal residue" evidence="1">
    <location>
        <position position="1"/>
    </location>
</feature>
<dbReference type="AlphaFoldDB" id="A0A4P9YGA1"/>
<evidence type="ECO:0000313" key="2">
    <source>
        <dbReference type="Proteomes" id="UP000281549"/>
    </source>
</evidence>
<proteinExistence type="predicted"/>
<protein>
    <recommendedName>
        <fullName evidence="3">Helitron helicase-like domain-containing protein</fullName>
    </recommendedName>
</protein>
<sequence length="132" mass="15508">PINEFRDQADLFYGAFPHLFLFGKGLPKVGHISERHRRHLLLQFHNEQANDHRFIFTLFNQIQRWEAIKSVNARVKNNNESFQKFSEWVKSHEFLNELETAIDNPNSASAKYIFKKIQPHILATGTSIKMSK</sequence>
<dbReference type="Proteomes" id="UP000281549">
    <property type="component" value="Unassembled WGS sequence"/>
</dbReference>
<organism evidence="1 2">
    <name type="scientific">Rozella allomycis (strain CSF55)</name>
    <dbReference type="NCBI Taxonomy" id="988480"/>
    <lineage>
        <taxon>Eukaryota</taxon>
        <taxon>Fungi</taxon>
        <taxon>Fungi incertae sedis</taxon>
        <taxon>Cryptomycota</taxon>
        <taxon>Cryptomycota incertae sedis</taxon>
        <taxon>Rozella</taxon>
    </lineage>
</organism>
<evidence type="ECO:0008006" key="3">
    <source>
        <dbReference type="Google" id="ProtNLM"/>
    </source>
</evidence>